<dbReference type="Proteomes" id="UP000663824">
    <property type="component" value="Unassembled WGS sequence"/>
</dbReference>
<feature type="transmembrane region" description="Helical" evidence="8">
    <location>
        <begin position="1393"/>
        <end position="1411"/>
    </location>
</feature>
<proteinExistence type="predicted"/>
<evidence type="ECO:0000256" key="6">
    <source>
        <dbReference type="PROSITE-ProRule" id="PRU00076"/>
    </source>
</evidence>
<feature type="domain" description="G-protein coupled receptors family 1 profile" evidence="10">
    <location>
        <begin position="1288"/>
        <end position="1545"/>
    </location>
</feature>
<feature type="transmembrane region" description="Helical" evidence="8">
    <location>
        <begin position="1493"/>
        <end position="1514"/>
    </location>
</feature>
<organism evidence="11 15">
    <name type="scientific">Rotaria magnacalcarata</name>
    <dbReference type="NCBI Taxonomy" id="392030"/>
    <lineage>
        <taxon>Eukaryota</taxon>
        <taxon>Metazoa</taxon>
        <taxon>Spiralia</taxon>
        <taxon>Gnathifera</taxon>
        <taxon>Rotifera</taxon>
        <taxon>Eurotatoria</taxon>
        <taxon>Bdelloidea</taxon>
        <taxon>Philodinida</taxon>
        <taxon>Philodinidae</taxon>
        <taxon>Rotaria</taxon>
    </lineage>
</organism>
<dbReference type="PRINTS" id="PR00261">
    <property type="entry name" value="LDLRECEPTOR"/>
</dbReference>
<keyword evidence="2 8" id="KW-0812">Transmembrane</keyword>
<feature type="disulfide bond" evidence="6">
    <location>
        <begin position="1032"/>
        <end position="1041"/>
    </location>
</feature>
<dbReference type="Gene3D" id="4.10.400.10">
    <property type="entry name" value="Low-density Lipoprotein Receptor"/>
    <property type="match status" value="1"/>
</dbReference>
<dbReference type="CDD" id="cd00112">
    <property type="entry name" value="LDLa"/>
    <property type="match status" value="2"/>
</dbReference>
<dbReference type="Gene3D" id="1.20.1070.10">
    <property type="entry name" value="Rhodopsin 7-helix transmembrane proteins"/>
    <property type="match status" value="1"/>
</dbReference>
<dbReference type="SMART" id="SM00181">
    <property type="entry name" value="EGF"/>
    <property type="match status" value="5"/>
</dbReference>
<dbReference type="EMBL" id="CAJOBI010000005">
    <property type="protein sequence ID" value="CAF3779578.1"/>
    <property type="molecule type" value="Genomic_DNA"/>
</dbReference>
<feature type="disulfide bond" evidence="7">
    <location>
        <begin position="195"/>
        <end position="207"/>
    </location>
</feature>
<feature type="domain" description="EGF-like" evidence="9">
    <location>
        <begin position="928"/>
        <end position="965"/>
    </location>
</feature>
<evidence type="ECO:0000256" key="1">
    <source>
        <dbReference type="ARBA" id="ARBA00004370"/>
    </source>
</evidence>
<name>A0A816V2W9_9BILA</name>
<dbReference type="InterPro" id="IPR017452">
    <property type="entry name" value="GPCR_Rhodpsn_7TM"/>
</dbReference>
<keyword evidence="5 6" id="KW-1015">Disulfide bond</keyword>
<evidence type="ECO:0000313" key="15">
    <source>
        <dbReference type="Proteomes" id="UP000663824"/>
    </source>
</evidence>
<feature type="domain" description="EGF-like" evidence="9">
    <location>
        <begin position="998"/>
        <end position="1042"/>
    </location>
</feature>
<dbReference type="PANTHER" id="PTHR24033">
    <property type="entry name" value="EGF-LIKE DOMAIN-CONTAINING PROTEIN"/>
    <property type="match status" value="1"/>
</dbReference>
<feature type="disulfide bond" evidence="6">
    <location>
        <begin position="936"/>
        <end position="953"/>
    </location>
</feature>
<dbReference type="EMBL" id="CAJNRE010012947">
    <property type="protein sequence ID" value="CAF2115003.1"/>
    <property type="molecule type" value="Genomic_DNA"/>
</dbReference>
<dbReference type="Proteomes" id="UP000676336">
    <property type="component" value="Unassembled WGS sequence"/>
</dbReference>
<feature type="transmembrane region" description="Helical" evidence="8">
    <location>
        <begin position="1446"/>
        <end position="1472"/>
    </location>
</feature>
<dbReference type="Proteomes" id="UP000681967">
    <property type="component" value="Unassembled WGS sequence"/>
</dbReference>
<feature type="transmembrane region" description="Helical" evidence="8">
    <location>
        <begin position="1309"/>
        <end position="1333"/>
    </location>
</feature>
<dbReference type="PROSITE" id="PS01186">
    <property type="entry name" value="EGF_2"/>
    <property type="match status" value="2"/>
</dbReference>
<sequence length="1565" mass="180415">MGGLTLDNSGNVYVAGVNNITCWAPSTSTLTIIASVFYWAALRIRLDSKGNHQDRFCLSYVEYNKQGSHTHIIATVHVKISYCLRISEDYDPLDLTNIYHPMFTFLELESKNISSSTLLSWSTSLDFAEQYQNFLDKNSNPLVDGKLLFYNCTSPWFGPFCRFTFDYNIDKTFKELVRLIFLSKKIMYEDTKVACYQHLKCDTLISCLDWRDICDRKRDCLDGSDEKHCWKLEINQCAEDEYRCHNGQCIPVEFLQDSSIQSECLDKTDESFIPSDQQECREASTFQCEEHMCRPGIEQFSCGDGQCTNGIIRCDNGRSSLLPPDFCSNVTACSMITMGFVDGKWCKTFCPNLTCVKERCQASHAFRYAPELYGHVRLMYKSQSIETDQFPLPEYICYDKKLCSEYLPTNISIGNMSCRYFNDLGLDNSRPYENLEQIVNAVREKFRACLVIVDENNYCNYSTVYQCHNSKKCISKSRLLDGFVDCPFCDDETFNQSCSLSDRNHRFKCYDEDHDKCFALLVYQDQKRDCKYGEDERDEFESTLSEININILFQNICDGKQDFRSILIDDHYETDETDCQVWPCNNTYTRCDQFWSCTNGADEVNCPPSTCPSLEHSCVFPNDTSKISCLPITRVGDNISDCLGATDERVLYVTIFDNDDFKYNFQCWNDSKTISSNKICNNYPDCSFHDDENVFCRRQAPFVSTFCDFSGGYVNHVQQYFCQFTRKLNRPKYITFKLSNIVIYPKLVMSHDTPNLSADRAEPRIIKERLTNYVPNDYAWSCIRGIPIRVRLEGNESKSYCLCPPSYYGAICEYQNERVSLTIRIRITSDWRSVFVFLITLIDNEGNIESHDTIEYLPSRYCHDKFNLYLLYSSRPKNVSKNYSVQIDAYNQMTLNYRASWIFSIKFPFLPVYHLAAVLKVPFDNVQPIQTCRSPCIHGQCFNYINDPSSTLCRCHAGWSGMQCSVKQTCDCAPSSICISNSICLCRLGRFGARCYLRHTLCDSNSCLNNGQCLPWDPSLGTVSQKNAICICPPGYVGAHCENLLRQTRIDVSFHPKIAVPPSILLHLITFPPGSINLELNRMSIMKKLAFDQDSLVLNTSFSFNLALTQISTNYYLIILQEHGTVSEHISTQIVPSNRCPSINEIFNETFATQHILKRIKRYHVPCEQSFNLMCFHDNYYICLCNLDYQSNCFPFDHNMTYTCTGYNFCKNGGFCFVDNRNCPTSSFCVCRQCYFGSRCQFSTEGSTLSLDIILGYQIKTKTSLYYQPKILKLAIVLTTIMYVFGIVNAFLCFQTFRRKQTQNVGCGLYLLATSIASFATMLIFKIKFWFLLASKIGWIDHRSFLNTQCTFFEFSLRLFLNAGEWLTASVGIERAVNVTQGVNFNKAKSVKVAKWIILFVFIGNISTLIYDPMYRRLIDDEEEQRTWCVTNYSPSVGIFDVAINIFHFCIPFAMNCISALVIIYNTAYIRAKSQEKISFKQNLYKQIAVNKHLLISPFLLIILALPRLIISFLSGCMKSVNDSWFYLMGHFISFIPSMMTFAVFVLPSDMYKKEFKQFIRNLYH</sequence>
<feature type="transmembrane region" description="Helical" evidence="8">
    <location>
        <begin position="1526"/>
        <end position="1547"/>
    </location>
</feature>
<dbReference type="Proteomes" id="UP000681720">
    <property type="component" value="Unassembled WGS sequence"/>
</dbReference>
<evidence type="ECO:0000259" key="9">
    <source>
        <dbReference type="PROSITE" id="PS50026"/>
    </source>
</evidence>
<dbReference type="EMBL" id="CAJOBJ010000032">
    <property type="protein sequence ID" value="CAF3786503.1"/>
    <property type="molecule type" value="Genomic_DNA"/>
</dbReference>
<keyword evidence="6" id="KW-0245">EGF-like domain</keyword>
<dbReference type="Gene3D" id="2.10.25.10">
    <property type="entry name" value="Laminin"/>
    <property type="match status" value="2"/>
</dbReference>
<evidence type="ECO:0000256" key="8">
    <source>
        <dbReference type="SAM" id="Phobius"/>
    </source>
</evidence>
<feature type="disulfide bond" evidence="7">
    <location>
        <begin position="237"/>
        <end position="249"/>
    </location>
</feature>
<evidence type="ECO:0000313" key="12">
    <source>
        <dbReference type="EMBL" id="CAF3753276.1"/>
    </source>
</evidence>
<dbReference type="SUPFAM" id="SSF81321">
    <property type="entry name" value="Family A G protein-coupled receptor-like"/>
    <property type="match status" value="1"/>
</dbReference>
<comment type="caution">
    <text evidence="11">The sequence shown here is derived from an EMBL/GenBank/DDBJ whole genome shotgun (WGS) entry which is preliminary data.</text>
</comment>
<comment type="subcellular location">
    <subcellularLocation>
        <location evidence="1">Membrane</location>
    </subcellularLocation>
</comment>
<dbReference type="CDD" id="cd00637">
    <property type="entry name" value="7tm_classA_rhodopsin-like"/>
    <property type="match status" value="1"/>
</dbReference>
<dbReference type="InterPro" id="IPR000742">
    <property type="entry name" value="EGF"/>
</dbReference>
<dbReference type="PROSITE" id="PS50026">
    <property type="entry name" value="EGF_3"/>
    <property type="match status" value="2"/>
</dbReference>
<dbReference type="PROSITE" id="PS50262">
    <property type="entry name" value="G_PROTEIN_RECEP_F1_2"/>
    <property type="match status" value="1"/>
</dbReference>
<reference evidence="11" key="1">
    <citation type="submission" date="2021-02" db="EMBL/GenBank/DDBJ databases">
        <authorList>
            <person name="Nowell W R."/>
        </authorList>
    </citation>
    <scope>NUCLEOTIDE SEQUENCE</scope>
</reference>
<dbReference type="InterPro" id="IPR051830">
    <property type="entry name" value="NOTCH_homolog"/>
</dbReference>
<feature type="disulfide bond" evidence="6">
    <location>
        <begin position="955"/>
        <end position="964"/>
    </location>
</feature>
<evidence type="ECO:0000256" key="3">
    <source>
        <dbReference type="ARBA" id="ARBA00022989"/>
    </source>
</evidence>
<dbReference type="PROSITE" id="PS00022">
    <property type="entry name" value="EGF_1"/>
    <property type="match status" value="3"/>
</dbReference>
<keyword evidence="4 8" id="KW-0472">Membrane</keyword>
<dbReference type="SUPFAM" id="SSF57196">
    <property type="entry name" value="EGF/Laminin"/>
    <property type="match status" value="1"/>
</dbReference>
<accession>A0A816V2W9</accession>
<evidence type="ECO:0000313" key="14">
    <source>
        <dbReference type="EMBL" id="CAF3786503.1"/>
    </source>
</evidence>
<gene>
    <name evidence="12" type="ORF">BYL167_LOCUS448</name>
    <name evidence="14" type="ORF">GIL414_LOCUS316</name>
    <name evidence="11" type="ORF">MBJ925_LOCUS24788</name>
    <name evidence="13" type="ORF">SMN809_LOCUS65</name>
</gene>
<dbReference type="PROSITE" id="PS50068">
    <property type="entry name" value="LDLRA_2"/>
    <property type="match status" value="3"/>
</dbReference>
<evidence type="ECO:0000256" key="2">
    <source>
        <dbReference type="ARBA" id="ARBA00022692"/>
    </source>
</evidence>
<evidence type="ECO:0000313" key="11">
    <source>
        <dbReference type="EMBL" id="CAF2115003.1"/>
    </source>
</evidence>
<protein>
    <submittedName>
        <fullName evidence="11">Uncharacterized protein</fullName>
    </submittedName>
</protein>
<feature type="disulfide bond" evidence="7">
    <location>
        <begin position="214"/>
        <end position="229"/>
    </location>
</feature>
<dbReference type="SMART" id="SM00192">
    <property type="entry name" value="LDLa"/>
    <property type="match status" value="6"/>
</dbReference>
<evidence type="ECO:0000256" key="7">
    <source>
        <dbReference type="PROSITE-ProRule" id="PRU00124"/>
    </source>
</evidence>
<comment type="caution">
    <text evidence="6">Lacks conserved residue(s) required for the propagation of feature annotation.</text>
</comment>
<dbReference type="InterPro" id="IPR036055">
    <property type="entry name" value="LDL_receptor-like_sf"/>
</dbReference>
<dbReference type="EMBL" id="CAJOBH010000046">
    <property type="protein sequence ID" value="CAF3753276.1"/>
    <property type="molecule type" value="Genomic_DNA"/>
</dbReference>
<feature type="transmembrane region" description="Helical" evidence="8">
    <location>
        <begin position="1271"/>
        <end position="1297"/>
    </location>
</feature>
<evidence type="ECO:0000313" key="13">
    <source>
        <dbReference type="EMBL" id="CAF3779578.1"/>
    </source>
</evidence>
<dbReference type="GO" id="GO:0016020">
    <property type="term" value="C:membrane"/>
    <property type="evidence" value="ECO:0007669"/>
    <property type="project" value="UniProtKB-SubCell"/>
</dbReference>
<evidence type="ECO:0000256" key="4">
    <source>
        <dbReference type="ARBA" id="ARBA00023136"/>
    </source>
</evidence>
<dbReference type="InterPro" id="IPR002172">
    <property type="entry name" value="LDrepeatLR_classA_rpt"/>
</dbReference>
<dbReference type="PANTHER" id="PTHR24033:SF151">
    <property type="entry name" value="NOTCH 2"/>
    <property type="match status" value="1"/>
</dbReference>
<keyword evidence="3 8" id="KW-1133">Transmembrane helix</keyword>
<evidence type="ECO:0000256" key="5">
    <source>
        <dbReference type="ARBA" id="ARBA00023157"/>
    </source>
</evidence>
<evidence type="ECO:0000259" key="10">
    <source>
        <dbReference type="PROSITE" id="PS50262"/>
    </source>
</evidence>